<feature type="transmembrane region" description="Helical" evidence="4">
    <location>
        <begin position="158"/>
        <end position="180"/>
    </location>
</feature>
<feature type="transmembrane region" description="Helical" evidence="4">
    <location>
        <begin position="125"/>
        <end position="146"/>
    </location>
</feature>
<dbReference type="PANTHER" id="PTHR43280">
    <property type="entry name" value="ARAC-FAMILY TRANSCRIPTIONAL REGULATOR"/>
    <property type="match status" value="1"/>
</dbReference>
<dbReference type="AlphaFoldDB" id="A0A9X1TIL1"/>
<gene>
    <name evidence="6" type="ORF">LXM26_29155</name>
</gene>
<dbReference type="InterPro" id="IPR009057">
    <property type="entry name" value="Homeodomain-like_sf"/>
</dbReference>
<dbReference type="PRINTS" id="PR00032">
    <property type="entry name" value="HTHARAC"/>
</dbReference>
<evidence type="ECO:0000313" key="6">
    <source>
        <dbReference type="EMBL" id="MCF0065619.1"/>
    </source>
</evidence>
<evidence type="ECO:0000256" key="3">
    <source>
        <dbReference type="ARBA" id="ARBA00023163"/>
    </source>
</evidence>
<feature type="transmembrane region" description="Helical" evidence="4">
    <location>
        <begin position="186"/>
        <end position="209"/>
    </location>
</feature>
<protein>
    <submittedName>
        <fullName evidence="6">Helix-turn-helix domain-containing protein</fullName>
    </submittedName>
</protein>
<dbReference type="RefSeq" id="WP_234658628.1">
    <property type="nucleotide sequence ID" value="NZ_CP094997.1"/>
</dbReference>
<keyword evidence="4" id="KW-1133">Transmembrane helix</keyword>
<reference evidence="6" key="1">
    <citation type="submission" date="2021-12" db="EMBL/GenBank/DDBJ databases">
        <title>Novel species in genus Dyadobacter.</title>
        <authorList>
            <person name="Ma C."/>
        </authorList>
    </citation>
    <scope>NUCLEOTIDE SEQUENCE</scope>
    <source>
        <strain evidence="6">LJ419</strain>
    </source>
</reference>
<keyword evidence="4" id="KW-0472">Membrane</keyword>
<dbReference type="SUPFAM" id="SSF46689">
    <property type="entry name" value="Homeodomain-like"/>
    <property type="match status" value="1"/>
</dbReference>
<dbReference type="InterPro" id="IPR020449">
    <property type="entry name" value="Tscrpt_reg_AraC-type_HTH"/>
</dbReference>
<keyword evidence="2" id="KW-0238">DNA-binding</keyword>
<evidence type="ECO:0000313" key="7">
    <source>
        <dbReference type="Proteomes" id="UP001139000"/>
    </source>
</evidence>
<dbReference type="SMART" id="SM00342">
    <property type="entry name" value="HTH_ARAC"/>
    <property type="match status" value="1"/>
</dbReference>
<feature type="transmembrane region" description="Helical" evidence="4">
    <location>
        <begin position="91"/>
        <end position="113"/>
    </location>
</feature>
<dbReference type="PROSITE" id="PS00041">
    <property type="entry name" value="HTH_ARAC_FAMILY_1"/>
    <property type="match status" value="1"/>
</dbReference>
<name>A0A9X1TIL1_9BACT</name>
<proteinExistence type="predicted"/>
<evidence type="ECO:0000256" key="4">
    <source>
        <dbReference type="SAM" id="Phobius"/>
    </source>
</evidence>
<feature type="domain" description="HTH araC/xylS-type" evidence="5">
    <location>
        <begin position="267"/>
        <end position="375"/>
    </location>
</feature>
<dbReference type="PANTHER" id="PTHR43280:SF29">
    <property type="entry name" value="ARAC-FAMILY TRANSCRIPTIONAL REGULATOR"/>
    <property type="match status" value="1"/>
</dbReference>
<dbReference type="Pfam" id="PF12833">
    <property type="entry name" value="HTH_18"/>
    <property type="match status" value="1"/>
</dbReference>
<dbReference type="InterPro" id="IPR018060">
    <property type="entry name" value="HTH_AraC"/>
</dbReference>
<keyword evidence="3" id="KW-0804">Transcription</keyword>
<keyword evidence="4" id="KW-0812">Transmembrane</keyword>
<feature type="transmembrane region" description="Helical" evidence="4">
    <location>
        <begin position="57"/>
        <end position="79"/>
    </location>
</feature>
<dbReference type="GO" id="GO:0003700">
    <property type="term" value="F:DNA-binding transcription factor activity"/>
    <property type="evidence" value="ECO:0007669"/>
    <property type="project" value="InterPro"/>
</dbReference>
<keyword evidence="7" id="KW-1185">Reference proteome</keyword>
<dbReference type="Proteomes" id="UP001139000">
    <property type="component" value="Unassembled WGS sequence"/>
</dbReference>
<dbReference type="PROSITE" id="PS01124">
    <property type="entry name" value="HTH_ARAC_FAMILY_2"/>
    <property type="match status" value="1"/>
</dbReference>
<feature type="transmembrane region" description="Helical" evidence="4">
    <location>
        <begin position="6"/>
        <end position="23"/>
    </location>
</feature>
<keyword evidence="1" id="KW-0805">Transcription regulation</keyword>
<organism evidence="6 7">
    <name type="scientific">Dyadobacter chenwenxiniae</name>
    <dbReference type="NCBI Taxonomy" id="2906456"/>
    <lineage>
        <taxon>Bacteria</taxon>
        <taxon>Pseudomonadati</taxon>
        <taxon>Bacteroidota</taxon>
        <taxon>Cytophagia</taxon>
        <taxon>Cytophagales</taxon>
        <taxon>Spirosomataceae</taxon>
        <taxon>Dyadobacter</taxon>
    </lineage>
</organism>
<evidence type="ECO:0000256" key="2">
    <source>
        <dbReference type="ARBA" id="ARBA00023125"/>
    </source>
</evidence>
<evidence type="ECO:0000256" key="1">
    <source>
        <dbReference type="ARBA" id="ARBA00023015"/>
    </source>
</evidence>
<dbReference type="GO" id="GO:0043565">
    <property type="term" value="F:sequence-specific DNA binding"/>
    <property type="evidence" value="ECO:0007669"/>
    <property type="project" value="InterPro"/>
</dbReference>
<dbReference type="EMBL" id="JAJTTC010000012">
    <property type="protein sequence ID" value="MCF0065619.1"/>
    <property type="molecule type" value="Genomic_DNA"/>
</dbReference>
<comment type="caution">
    <text evidence="6">The sequence shown here is derived from an EMBL/GenBank/DDBJ whole genome shotgun (WGS) entry which is preliminary data.</text>
</comment>
<dbReference type="Gene3D" id="1.10.10.60">
    <property type="entry name" value="Homeodomain-like"/>
    <property type="match status" value="1"/>
</dbReference>
<dbReference type="InterPro" id="IPR018062">
    <property type="entry name" value="HTH_AraC-typ_CS"/>
</dbReference>
<feature type="transmembrane region" description="Helical" evidence="4">
    <location>
        <begin position="30"/>
        <end position="51"/>
    </location>
</feature>
<sequence>MKYIIAGALVQIVISLFLLCNNNNREKSDYLLMLLLAGIGLHLGTKFYIFTEVKNPAVLFQMHTFIQLSYGPLLYLYAVKKVNQLFLPSRLWFLFIPLIISMTLYGCVVAALSMYPGKTDLVLSLYNSIVFFPIVGAHIVFGIFTLKKIRRNQIKDYFLIRNIAWIFILVGITEIALVIASSYFQFYIIPVRCILYVSLGLIPVFIIQFKYVAKPDSRMFSPENLVIESVMSDQYISDKILPEIMSSEQETTEQSERKLLLEGREHEEIYNIIEALIKERKLYREEDFSLDKLAMLTGYNRHYISETLNVFAKKSFYQYINEYRVDEVTRLLECKTNTGSNILSIAYAAGFKNKASFNQYFKKITGSTPSDYQKKINAAH</sequence>
<evidence type="ECO:0000259" key="5">
    <source>
        <dbReference type="PROSITE" id="PS01124"/>
    </source>
</evidence>
<accession>A0A9X1TIL1</accession>